<sequence>MAHIHQVVEALNWELFCEKRPSVDKELVYEFYVNLTSNFKNDEYSSLISNIEPENLQEILEELTVPGSKWTISKQGIHTCRREYLTPIAKDPEEEEEDPTEFELAQSAEVLDKVEPMDREAKPNIETSMFRAQLTSPDLRDELSNLMDIMQHMQWQQQAY</sequence>
<dbReference type="AlphaFoldDB" id="A0A9D3VGX6"/>
<evidence type="ECO:0000313" key="1">
    <source>
        <dbReference type="EMBL" id="KAH1082920.1"/>
    </source>
</evidence>
<protein>
    <submittedName>
        <fullName evidence="1">Uncharacterized protein</fullName>
    </submittedName>
</protein>
<accession>A0A9D3VGX6</accession>
<gene>
    <name evidence="1" type="ORF">J1N35_022681</name>
</gene>
<evidence type="ECO:0000313" key="2">
    <source>
        <dbReference type="Proteomes" id="UP000828251"/>
    </source>
</evidence>
<name>A0A9D3VGX6_9ROSI</name>
<dbReference type="Proteomes" id="UP000828251">
    <property type="component" value="Unassembled WGS sequence"/>
</dbReference>
<keyword evidence="2" id="KW-1185">Reference proteome</keyword>
<reference evidence="1 2" key="1">
    <citation type="journal article" date="2021" name="Plant Biotechnol. J.">
        <title>Multi-omics assisted identification of the key and species-specific regulatory components of drought-tolerant mechanisms in Gossypium stocksii.</title>
        <authorList>
            <person name="Yu D."/>
            <person name="Ke L."/>
            <person name="Zhang D."/>
            <person name="Wu Y."/>
            <person name="Sun Y."/>
            <person name="Mei J."/>
            <person name="Sun J."/>
            <person name="Sun Y."/>
        </authorList>
    </citation>
    <scope>NUCLEOTIDE SEQUENCE [LARGE SCALE GENOMIC DNA]</scope>
    <source>
        <strain evidence="2">cv. E1</strain>
        <tissue evidence="1">Leaf</tissue>
    </source>
</reference>
<proteinExistence type="predicted"/>
<comment type="caution">
    <text evidence="1">The sequence shown here is derived from an EMBL/GenBank/DDBJ whole genome shotgun (WGS) entry which is preliminary data.</text>
</comment>
<dbReference type="EMBL" id="JAIQCV010000007">
    <property type="protein sequence ID" value="KAH1082920.1"/>
    <property type="molecule type" value="Genomic_DNA"/>
</dbReference>
<organism evidence="1 2">
    <name type="scientific">Gossypium stocksii</name>
    <dbReference type="NCBI Taxonomy" id="47602"/>
    <lineage>
        <taxon>Eukaryota</taxon>
        <taxon>Viridiplantae</taxon>
        <taxon>Streptophyta</taxon>
        <taxon>Embryophyta</taxon>
        <taxon>Tracheophyta</taxon>
        <taxon>Spermatophyta</taxon>
        <taxon>Magnoliopsida</taxon>
        <taxon>eudicotyledons</taxon>
        <taxon>Gunneridae</taxon>
        <taxon>Pentapetalae</taxon>
        <taxon>rosids</taxon>
        <taxon>malvids</taxon>
        <taxon>Malvales</taxon>
        <taxon>Malvaceae</taxon>
        <taxon>Malvoideae</taxon>
        <taxon>Gossypium</taxon>
    </lineage>
</organism>